<reference evidence="1 2" key="1">
    <citation type="journal article" date="2021" name="Comput. Struct. Biotechnol. J.">
        <title>De novo genome assembly of the potent medicinal plant Rehmannia glutinosa using nanopore technology.</title>
        <authorList>
            <person name="Ma L."/>
            <person name="Dong C."/>
            <person name="Song C."/>
            <person name="Wang X."/>
            <person name="Zheng X."/>
            <person name="Niu Y."/>
            <person name="Chen S."/>
            <person name="Feng W."/>
        </authorList>
    </citation>
    <scope>NUCLEOTIDE SEQUENCE [LARGE SCALE GENOMIC DNA]</scope>
    <source>
        <strain evidence="1">DH-2019</strain>
    </source>
</reference>
<proteinExistence type="predicted"/>
<sequence>MDQESKKILLKRRLSRVGVELWNLTNENDDKKMIGIHYKELWGFNNQLATRAALTVETFRIAKDGLVKLIEEVDANLENRQIVITKSIEHNSLPSLSQLAPS</sequence>
<evidence type="ECO:0000313" key="1">
    <source>
        <dbReference type="EMBL" id="KAK6163903.1"/>
    </source>
</evidence>
<gene>
    <name evidence="1" type="ORF">DH2020_000767</name>
</gene>
<dbReference type="EMBL" id="JABTTQ020000001">
    <property type="protein sequence ID" value="KAK6163903.1"/>
    <property type="molecule type" value="Genomic_DNA"/>
</dbReference>
<comment type="caution">
    <text evidence="1">The sequence shown here is derived from an EMBL/GenBank/DDBJ whole genome shotgun (WGS) entry which is preliminary data.</text>
</comment>
<evidence type="ECO:0000313" key="2">
    <source>
        <dbReference type="Proteomes" id="UP001318860"/>
    </source>
</evidence>
<organism evidence="1 2">
    <name type="scientific">Rehmannia glutinosa</name>
    <name type="common">Chinese foxglove</name>
    <dbReference type="NCBI Taxonomy" id="99300"/>
    <lineage>
        <taxon>Eukaryota</taxon>
        <taxon>Viridiplantae</taxon>
        <taxon>Streptophyta</taxon>
        <taxon>Embryophyta</taxon>
        <taxon>Tracheophyta</taxon>
        <taxon>Spermatophyta</taxon>
        <taxon>Magnoliopsida</taxon>
        <taxon>eudicotyledons</taxon>
        <taxon>Gunneridae</taxon>
        <taxon>Pentapetalae</taxon>
        <taxon>asterids</taxon>
        <taxon>lamiids</taxon>
        <taxon>Lamiales</taxon>
        <taxon>Orobanchaceae</taxon>
        <taxon>Rehmannieae</taxon>
        <taxon>Rehmannia</taxon>
    </lineage>
</organism>
<name>A0ABR0XXV0_REHGL</name>
<dbReference type="Proteomes" id="UP001318860">
    <property type="component" value="Unassembled WGS sequence"/>
</dbReference>
<keyword evidence="2" id="KW-1185">Reference proteome</keyword>
<accession>A0ABR0XXV0</accession>
<protein>
    <submittedName>
        <fullName evidence="1">Uncharacterized protein</fullName>
    </submittedName>
</protein>